<protein>
    <submittedName>
        <fullName evidence="1">Uncharacterized protein</fullName>
    </submittedName>
</protein>
<comment type="caution">
    <text evidence="1">The sequence shown here is derived from an EMBL/GenBank/DDBJ whole genome shotgun (WGS) entry which is preliminary data.</text>
</comment>
<evidence type="ECO:0000313" key="1">
    <source>
        <dbReference type="EMBL" id="GAA4024996.1"/>
    </source>
</evidence>
<gene>
    <name evidence="1" type="ORF">GCM10022212_23320</name>
</gene>
<proteinExistence type="predicted"/>
<evidence type="ECO:0000313" key="2">
    <source>
        <dbReference type="Proteomes" id="UP001501353"/>
    </source>
</evidence>
<keyword evidence="2" id="KW-1185">Reference proteome</keyword>
<sequence>MGALIPQRSINMALTHTFLSDSLLFGLQHFPSTLFFKALNFNDFFMTIEMNGKNSDSLGDRPEGNFKKLYTQNSPVYVF</sequence>
<accession>A0ABP7TE25</accession>
<reference evidence="2" key="1">
    <citation type="journal article" date="2019" name="Int. J. Syst. Evol. Microbiol.">
        <title>The Global Catalogue of Microorganisms (GCM) 10K type strain sequencing project: providing services to taxonomists for standard genome sequencing and annotation.</title>
        <authorList>
            <consortium name="The Broad Institute Genomics Platform"/>
            <consortium name="The Broad Institute Genome Sequencing Center for Infectious Disease"/>
            <person name="Wu L."/>
            <person name="Ma J."/>
        </authorList>
    </citation>
    <scope>NUCLEOTIDE SEQUENCE [LARGE SCALE GENOMIC DNA]</scope>
    <source>
        <strain evidence="2">JCM 16673</strain>
    </source>
</reference>
<name>A0ABP7TE25_9BURK</name>
<dbReference type="EMBL" id="BAAAZE010000008">
    <property type="protein sequence ID" value="GAA4024996.1"/>
    <property type="molecule type" value="Genomic_DNA"/>
</dbReference>
<dbReference type="RefSeq" id="WP_344763483.1">
    <property type="nucleotide sequence ID" value="NZ_BAAAZE010000008.1"/>
</dbReference>
<organism evidence="1 2">
    <name type="scientific">Actimicrobium antarcticum</name>
    <dbReference type="NCBI Taxonomy" id="1051899"/>
    <lineage>
        <taxon>Bacteria</taxon>
        <taxon>Pseudomonadati</taxon>
        <taxon>Pseudomonadota</taxon>
        <taxon>Betaproteobacteria</taxon>
        <taxon>Burkholderiales</taxon>
        <taxon>Oxalobacteraceae</taxon>
        <taxon>Actimicrobium</taxon>
    </lineage>
</organism>
<dbReference type="Proteomes" id="UP001501353">
    <property type="component" value="Unassembled WGS sequence"/>
</dbReference>